<name>A0A9W4U332_9PLEO</name>
<sequence length="58" mass="7233">MENWGKEKSIVGACIYFLDRRRRDSRNLRRFWRDARKKVCRSRTRRARFVAMFANHEE</sequence>
<organism evidence="1 2">
    <name type="scientific">Periconia digitata</name>
    <dbReference type="NCBI Taxonomy" id="1303443"/>
    <lineage>
        <taxon>Eukaryota</taxon>
        <taxon>Fungi</taxon>
        <taxon>Dikarya</taxon>
        <taxon>Ascomycota</taxon>
        <taxon>Pezizomycotina</taxon>
        <taxon>Dothideomycetes</taxon>
        <taxon>Pleosporomycetidae</taxon>
        <taxon>Pleosporales</taxon>
        <taxon>Massarineae</taxon>
        <taxon>Periconiaceae</taxon>
        <taxon>Periconia</taxon>
    </lineage>
</organism>
<dbReference type="EMBL" id="CAOQHR010000001">
    <property type="protein sequence ID" value="CAI6257006.1"/>
    <property type="molecule type" value="Genomic_DNA"/>
</dbReference>
<evidence type="ECO:0000313" key="2">
    <source>
        <dbReference type="Proteomes" id="UP001152607"/>
    </source>
</evidence>
<keyword evidence="2" id="KW-1185">Reference proteome</keyword>
<gene>
    <name evidence="1" type="ORF">PDIGIT_LOCUS1194</name>
</gene>
<accession>A0A9W4U332</accession>
<reference evidence="1" key="1">
    <citation type="submission" date="2023-01" db="EMBL/GenBank/DDBJ databases">
        <authorList>
            <person name="Van Ghelder C."/>
            <person name="Rancurel C."/>
        </authorList>
    </citation>
    <scope>NUCLEOTIDE SEQUENCE</scope>
    <source>
        <strain evidence="1">CNCM I-4278</strain>
    </source>
</reference>
<comment type="caution">
    <text evidence="1">The sequence shown here is derived from an EMBL/GenBank/DDBJ whole genome shotgun (WGS) entry which is preliminary data.</text>
</comment>
<dbReference type="Proteomes" id="UP001152607">
    <property type="component" value="Unassembled WGS sequence"/>
</dbReference>
<dbReference type="AlphaFoldDB" id="A0A9W4U332"/>
<protein>
    <submittedName>
        <fullName evidence="1">Uncharacterized protein</fullName>
    </submittedName>
</protein>
<evidence type="ECO:0000313" key="1">
    <source>
        <dbReference type="EMBL" id="CAI6257006.1"/>
    </source>
</evidence>
<proteinExistence type="predicted"/>